<keyword evidence="3 5" id="KW-1133">Transmembrane helix</keyword>
<dbReference type="Pfam" id="PF00361">
    <property type="entry name" value="Proton_antipo_M"/>
    <property type="match status" value="1"/>
</dbReference>
<feature type="transmembrane region" description="Helical" evidence="5">
    <location>
        <begin position="363"/>
        <end position="382"/>
    </location>
</feature>
<evidence type="ECO:0000259" key="7">
    <source>
        <dbReference type="Pfam" id="PF00662"/>
    </source>
</evidence>
<feature type="transmembrane region" description="Helical" evidence="5">
    <location>
        <begin position="444"/>
        <end position="462"/>
    </location>
</feature>
<feature type="transmembrane region" description="Helical" evidence="5">
    <location>
        <begin position="649"/>
        <end position="669"/>
    </location>
</feature>
<feature type="transmembrane region" description="Helical" evidence="5">
    <location>
        <begin position="179"/>
        <end position="199"/>
    </location>
</feature>
<keyword evidence="9" id="KW-1185">Reference proteome</keyword>
<dbReference type="PANTHER" id="PTHR42829:SF2">
    <property type="entry name" value="NADH-UBIQUINONE OXIDOREDUCTASE CHAIN 5"/>
    <property type="match status" value="1"/>
</dbReference>
<feature type="transmembrane region" description="Helical" evidence="5">
    <location>
        <begin position="297"/>
        <end position="322"/>
    </location>
</feature>
<dbReference type="EMBL" id="CP009515">
    <property type="protein sequence ID" value="AKB74719.1"/>
    <property type="molecule type" value="Genomic_DNA"/>
</dbReference>
<feature type="transmembrane region" description="Helical" evidence="5">
    <location>
        <begin position="334"/>
        <end position="357"/>
    </location>
</feature>
<evidence type="ECO:0000256" key="3">
    <source>
        <dbReference type="ARBA" id="ARBA00022989"/>
    </source>
</evidence>
<accession>A0A0E3S1X9</accession>
<dbReference type="OrthoDB" id="371891at2157"/>
<dbReference type="GO" id="GO:0042773">
    <property type="term" value="P:ATP synthesis coupled electron transport"/>
    <property type="evidence" value="ECO:0007669"/>
    <property type="project" value="InterPro"/>
</dbReference>
<dbReference type="HOGENOM" id="CLU_007100_6_0_2"/>
<feature type="transmembrane region" description="Helical" evidence="5">
    <location>
        <begin position="394"/>
        <end position="414"/>
    </location>
</feature>
<evidence type="ECO:0000259" key="6">
    <source>
        <dbReference type="Pfam" id="PF00361"/>
    </source>
</evidence>
<comment type="subcellular location">
    <subcellularLocation>
        <location evidence="1">Membrane</location>
        <topology evidence="1">Multi-pass membrane protein</topology>
    </subcellularLocation>
</comment>
<evidence type="ECO:0000313" key="9">
    <source>
        <dbReference type="Proteomes" id="UP000033072"/>
    </source>
</evidence>
<feature type="transmembrane region" description="Helical" evidence="5">
    <location>
        <begin position="266"/>
        <end position="285"/>
    </location>
</feature>
<proteinExistence type="predicted"/>
<dbReference type="InterPro" id="IPR003945">
    <property type="entry name" value="NU5C-like"/>
</dbReference>
<evidence type="ECO:0000256" key="4">
    <source>
        <dbReference type="ARBA" id="ARBA00023136"/>
    </source>
</evidence>
<gene>
    <name evidence="8" type="ORF">MSLAZ_1458</name>
</gene>
<dbReference type="KEGG" id="mls:MSLAZ_1458"/>
<feature type="domain" description="NADH:quinone oxidoreductase/Mrp antiporter transmembrane" evidence="6">
    <location>
        <begin position="133"/>
        <end position="438"/>
    </location>
</feature>
<dbReference type="PRINTS" id="PR01435">
    <property type="entry name" value="NPOXDRDTASE5"/>
</dbReference>
<feature type="transmembrane region" description="Helical" evidence="5">
    <location>
        <begin position="549"/>
        <end position="568"/>
    </location>
</feature>
<name>A0A0E3S1X9_9EURY</name>
<evidence type="ECO:0000256" key="2">
    <source>
        <dbReference type="ARBA" id="ARBA00022692"/>
    </source>
</evidence>
<dbReference type="NCBIfam" id="NF040617">
    <property type="entry name" value="F420_dehyd_FpoL"/>
    <property type="match status" value="1"/>
</dbReference>
<dbReference type="GO" id="GO:0016020">
    <property type="term" value="C:membrane"/>
    <property type="evidence" value="ECO:0007669"/>
    <property type="project" value="UniProtKB-SubCell"/>
</dbReference>
<feature type="transmembrane region" description="Helical" evidence="5">
    <location>
        <begin position="596"/>
        <end position="617"/>
    </location>
</feature>
<dbReference type="STRING" id="1434111.MSLAZ_1458"/>
<dbReference type="Gene3D" id="1.20.5.2700">
    <property type="match status" value="1"/>
</dbReference>
<dbReference type="GO" id="GO:0003954">
    <property type="term" value="F:NADH dehydrogenase activity"/>
    <property type="evidence" value="ECO:0007669"/>
    <property type="project" value="TreeGrafter"/>
</dbReference>
<dbReference type="PRINTS" id="PR01434">
    <property type="entry name" value="NADHDHGNASE5"/>
</dbReference>
<evidence type="ECO:0000313" key="8">
    <source>
        <dbReference type="EMBL" id="AKB74719.1"/>
    </source>
</evidence>
<evidence type="ECO:0000256" key="5">
    <source>
        <dbReference type="SAM" id="Phobius"/>
    </source>
</evidence>
<protein>
    <submittedName>
        <fullName evidence="8">NADH:ubiquinone oxidoreductase subunit L</fullName>
    </submittedName>
</protein>
<dbReference type="NCBIfam" id="TIGR01974">
    <property type="entry name" value="NDH_I_L"/>
    <property type="match status" value="1"/>
</dbReference>
<feature type="domain" description="NADH-Ubiquinone oxidoreductase (complex I) chain 5 N-terminal" evidence="7">
    <location>
        <begin position="75"/>
        <end position="117"/>
    </location>
</feature>
<organism evidence="8 9">
    <name type="scientific">Methanosarcina lacustris Z-7289</name>
    <dbReference type="NCBI Taxonomy" id="1434111"/>
    <lineage>
        <taxon>Archaea</taxon>
        <taxon>Methanobacteriati</taxon>
        <taxon>Methanobacteriota</taxon>
        <taxon>Stenosarchaea group</taxon>
        <taxon>Methanomicrobia</taxon>
        <taxon>Methanosarcinales</taxon>
        <taxon>Methanosarcinaceae</taxon>
        <taxon>Methanosarcina</taxon>
    </lineage>
</organism>
<reference evidence="8 9" key="1">
    <citation type="submission" date="2014-07" db="EMBL/GenBank/DDBJ databases">
        <title>Methanogenic archaea and the global carbon cycle.</title>
        <authorList>
            <person name="Henriksen J.R."/>
            <person name="Luke J."/>
            <person name="Reinhart S."/>
            <person name="Benedict M.N."/>
            <person name="Youngblut N.D."/>
            <person name="Metcalf M.E."/>
            <person name="Whitaker R.J."/>
            <person name="Metcalf W.W."/>
        </authorList>
    </citation>
    <scope>NUCLEOTIDE SEQUENCE [LARGE SCALE GENOMIC DNA]</scope>
    <source>
        <strain evidence="8 9">Z-7289</strain>
    </source>
</reference>
<feature type="transmembrane region" description="Helical" evidence="5">
    <location>
        <begin position="71"/>
        <end position="104"/>
    </location>
</feature>
<keyword evidence="4 5" id="KW-0472">Membrane</keyword>
<dbReference type="GeneID" id="24806212"/>
<dbReference type="PANTHER" id="PTHR42829">
    <property type="entry name" value="NADH-UBIQUINONE OXIDOREDUCTASE CHAIN 5"/>
    <property type="match status" value="1"/>
</dbReference>
<dbReference type="InterPro" id="IPR053610">
    <property type="entry name" value="F420H2_dehydrogenase_comp"/>
</dbReference>
<dbReference type="GO" id="GO:0015990">
    <property type="term" value="P:electron transport coupled proton transport"/>
    <property type="evidence" value="ECO:0007669"/>
    <property type="project" value="TreeGrafter"/>
</dbReference>
<evidence type="ECO:0000256" key="1">
    <source>
        <dbReference type="ARBA" id="ARBA00004141"/>
    </source>
</evidence>
<feature type="transmembrane region" description="Helical" evidence="5">
    <location>
        <begin position="40"/>
        <end position="59"/>
    </location>
</feature>
<dbReference type="InterPro" id="IPR001750">
    <property type="entry name" value="ND/Mrp_TM"/>
</dbReference>
<feature type="transmembrane region" description="Helical" evidence="5">
    <location>
        <begin position="139"/>
        <end position="158"/>
    </location>
</feature>
<dbReference type="RefSeq" id="WP_048125793.1">
    <property type="nucleotide sequence ID" value="NZ_CP009515.1"/>
</dbReference>
<keyword evidence="2 5" id="KW-0812">Transmembrane</keyword>
<dbReference type="Pfam" id="PF00662">
    <property type="entry name" value="Proton_antipo_N"/>
    <property type="match status" value="1"/>
</dbReference>
<dbReference type="PATRIC" id="fig|1434111.4.peg.1908"/>
<feature type="transmembrane region" description="Helical" evidence="5">
    <location>
        <begin position="483"/>
        <end position="503"/>
    </location>
</feature>
<dbReference type="InterPro" id="IPR018393">
    <property type="entry name" value="NADHpl_OxRdtase_5_subgr"/>
</dbReference>
<feature type="transmembrane region" description="Helical" evidence="5">
    <location>
        <begin position="219"/>
        <end position="245"/>
    </location>
</feature>
<dbReference type="NCBIfam" id="NF005141">
    <property type="entry name" value="PRK06590.1"/>
    <property type="match status" value="1"/>
</dbReference>
<sequence length="672" mass="72430">MVKTALEEFAFLIPLLPALAFAITFFFGKKMPSGGAIVPILAIAASFVISFAITLGLLANPEEVISQSHSWFAVLNLGVLIDPLAAVMLSMVSFVSLLIHIYAVSYMSHDTGKARYFAETALFTAAMLSLVLSDNILQLFVSWELVGLCSYLLIGFWFEKPSAAAAAKKAFLTTRIGDVMFLTGIIVLTSDLLKVAGGFQDGVYLLRFDEIFSYIPQLSALQANIFGFEISHLTIITLLFFGGAVGKSGQFPLHVWLPDAMEGPTTVSALIHAATMVTAGVYLVARTFPMFIAAPHSLMVVAYVGGFTALFAGTMGIVMNDLKRVLAFSTISQLGYMMLGLGLGSAIGLEAVGVSLFHLINHAFFKALLFLCAGSVIHAVGTQDMRELGGVGKVMPITAATMTIAALALAGFGIPGTSIGTSGFISKDAIIEAAYLFGEHSNNWIPYIFSIAAAFLTSLYIFRLIFMTFTGKPRSDYHGHESSAFMTIPLSILAFLALVFGALTHTGFMKFLEETFTNSFVSLDIGSLASIGGNELVEAAGHEPLFIKWLPLIMALAGLAIAFVIYYLRAVKLGPLASMKNPIYKLLYKRYYQHEIYTEFFSIGIVYGVIAFLTQVVDVIVDSIVEGIGIITVGVGEELRKIQTGVVQTYATVIIVGVSLLIILIKLMMEVL</sequence>
<dbReference type="InterPro" id="IPR001516">
    <property type="entry name" value="Proton_antipo_N"/>
</dbReference>
<feature type="transmembrane region" description="Helical" evidence="5">
    <location>
        <begin position="12"/>
        <end position="28"/>
    </location>
</feature>
<dbReference type="Proteomes" id="UP000033072">
    <property type="component" value="Chromosome"/>
</dbReference>
<keyword evidence="8" id="KW-0830">Ubiquinone</keyword>
<dbReference type="GO" id="GO:0008137">
    <property type="term" value="F:NADH dehydrogenase (ubiquinone) activity"/>
    <property type="evidence" value="ECO:0007669"/>
    <property type="project" value="InterPro"/>
</dbReference>
<dbReference type="AlphaFoldDB" id="A0A0E3S1X9"/>